<evidence type="ECO:0000256" key="1">
    <source>
        <dbReference type="SAM" id="MobiDB-lite"/>
    </source>
</evidence>
<dbReference type="EMBL" id="MN583270">
    <property type="protein sequence ID" value="QHU24400.1"/>
    <property type="molecule type" value="Genomic_DNA"/>
</dbReference>
<sequence>MKASWVDPGKVAVRQTGNFNIQTTTAAIQSISHCKIIQQADGYAFSHPSTDSTQPQKEAARAGSRFA</sequence>
<name>A0A6C0L5H0_PSEAI</name>
<reference evidence="2" key="1">
    <citation type="submission" date="2019-10" db="EMBL/GenBank/DDBJ databases">
        <title>Extensively Drug-Resistant Pseudomonas aeruginosa ST664 clone carrying KPC-2-encoding megaplasmid in a burn clinic.</title>
        <authorList>
            <person name="Li Z."/>
            <person name="Cai Z."/>
            <person name="Cai Z."/>
            <person name="Zhang Y."/>
            <person name="Fu T."/>
            <person name="Jin Y."/>
            <person name="Cheng Z."/>
            <person name="Jin S."/>
            <person name="Wu W."/>
            <person name="Yang L."/>
            <person name="Bai F."/>
        </authorList>
    </citation>
    <scope>NUCLEOTIDE SEQUENCE</scope>
    <source>
        <strain evidence="2">NK546</strain>
        <plasmid evidence="2">pNK546b</plasmid>
    </source>
</reference>
<protein>
    <submittedName>
        <fullName evidence="2">Uncharacterized protein</fullName>
    </submittedName>
</protein>
<evidence type="ECO:0000313" key="2">
    <source>
        <dbReference type="EMBL" id="QHU24400.1"/>
    </source>
</evidence>
<keyword evidence="2" id="KW-0614">Plasmid</keyword>
<proteinExistence type="predicted"/>
<feature type="region of interest" description="Disordered" evidence="1">
    <location>
        <begin position="44"/>
        <end position="67"/>
    </location>
</feature>
<feature type="compositionally biased region" description="Polar residues" evidence="1">
    <location>
        <begin position="47"/>
        <end position="56"/>
    </location>
</feature>
<geneLocation type="plasmid" evidence="2">
    <name>pNK546b</name>
</geneLocation>
<accession>A0A6C0L5H0</accession>
<organism evidence="2">
    <name type="scientific">Pseudomonas aeruginosa</name>
    <dbReference type="NCBI Taxonomy" id="287"/>
    <lineage>
        <taxon>Bacteria</taxon>
        <taxon>Pseudomonadati</taxon>
        <taxon>Pseudomonadota</taxon>
        <taxon>Gammaproteobacteria</taxon>
        <taxon>Pseudomonadales</taxon>
        <taxon>Pseudomonadaceae</taxon>
        <taxon>Pseudomonas</taxon>
    </lineage>
</organism>
<dbReference type="AlphaFoldDB" id="A0A6C0L5H0"/>